<organism evidence="2 3">
    <name type="scientific">Microterricola pindariensis</name>
    <dbReference type="NCBI Taxonomy" id="478010"/>
    <lineage>
        <taxon>Bacteria</taxon>
        <taxon>Bacillati</taxon>
        <taxon>Actinomycetota</taxon>
        <taxon>Actinomycetes</taxon>
        <taxon>Micrococcales</taxon>
        <taxon>Microbacteriaceae</taxon>
        <taxon>Microterricola</taxon>
    </lineage>
</organism>
<keyword evidence="1" id="KW-0472">Membrane</keyword>
<proteinExistence type="predicted"/>
<evidence type="ECO:0000256" key="1">
    <source>
        <dbReference type="SAM" id="Phobius"/>
    </source>
</evidence>
<feature type="transmembrane region" description="Helical" evidence="1">
    <location>
        <begin position="158"/>
        <end position="180"/>
    </location>
</feature>
<keyword evidence="1" id="KW-0812">Transmembrane</keyword>
<protein>
    <submittedName>
        <fullName evidence="2">Uncharacterized protein</fullName>
    </submittedName>
</protein>
<comment type="caution">
    <text evidence="2">The sequence shown here is derived from an EMBL/GenBank/DDBJ whole genome shotgun (WGS) entry which is preliminary data.</text>
</comment>
<reference evidence="2 3" key="1">
    <citation type="journal article" date="2008" name="Int. J. Syst. Evol. Microbiol.">
        <title>Leifsonia pindariensis sp. nov., isolated from the Pindari glacier of the Indian Himalayas, and emended description of the genus Leifsonia.</title>
        <authorList>
            <person name="Reddy G.S."/>
            <person name="Prabagaran S.R."/>
            <person name="Shivaji S."/>
        </authorList>
    </citation>
    <scope>NUCLEOTIDE SEQUENCE [LARGE SCALE GENOMIC DNA]</scope>
    <source>
        <strain evidence="2 3">PON 10</strain>
    </source>
</reference>
<feature type="transmembrane region" description="Helical" evidence="1">
    <location>
        <begin position="75"/>
        <end position="95"/>
    </location>
</feature>
<dbReference type="EMBL" id="MPZN01000053">
    <property type="protein sequence ID" value="PPL15929.1"/>
    <property type="molecule type" value="Genomic_DNA"/>
</dbReference>
<evidence type="ECO:0000313" key="2">
    <source>
        <dbReference type="EMBL" id="PPL15929.1"/>
    </source>
</evidence>
<dbReference type="Proteomes" id="UP000237755">
    <property type="component" value="Unassembled WGS sequence"/>
</dbReference>
<accession>A0ABX5ASS4</accession>
<name>A0ABX5ASS4_9MICO</name>
<dbReference type="RefSeq" id="WP_104476596.1">
    <property type="nucleotide sequence ID" value="NZ_MPZN01000053.1"/>
</dbReference>
<feature type="transmembrane region" description="Helical" evidence="1">
    <location>
        <begin position="42"/>
        <end position="63"/>
    </location>
</feature>
<keyword evidence="1" id="KW-1133">Transmembrane helix</keyword>
<sequence>MSQQAALPPEGVPAASASVRAQLLATEHWSLLASRSTTQGEVLTRISMFLTLTSASLLSIALVGQATDFSDAFRVFAVVILGILCVIGVLTHVRVNNVGEEDLMYVLAMNRLRAAYLELDPGIAPHLMASAHDDMSGMEQTYFWLGPRSSLSQVAGSSMIFIAAVCSALLGLLAAGIGGLLHAPVWALYALGFGVGLAYLVLTAWIGGRRFFAFWRSYEPASPTPDDAGTTNAA</sequence>
<keyword evidence="3" id="KW-1185">Reference proteome</keyword>
<feature type="transmembrane region" description="Helical" evidence="1">
    <location>
        <begin position="186"/>
        <end position="207"/>
    </location>
</feature>
<gene>
    <name evidence="2" type="ORF">GY24_13450</name>
</gene>
<evidence type="ECO:0000313" key="3">
    <source>
        <dbReference type="Proteomes" id="UP000237755"/>
    </source>
</evidence>